<name>A0A8H3VRV8_VENIN</name>
<proteinExistence type="predicted"/>
<keyword evidence="2" id="KW-1185">Reference proteome</keyword>
<gene>
    <name evidence="1" type="ORF">EG327_005347</name>
</gene>
<dbReference type="AlphaFoldDB" id="A0A8H3VRV8"/>
<sequence length="139" mass="15799">MSKDAKYSREYIEAVVGENTKVRHDNLVQTQQIAYLVAQVQALAAENSHVKNQLQYVCTNSQGLVSQLAEEKAESGRKEVVLAQKQQEVDDALADNRAWRDEVAFLRHRSNLYCTYCRDNGHHVSGCDIQRWDQGIPHA</sequence>
<protein>
    <submittedName>
        <fullName evidence="1">Uncharacterized protein</fullName>
    </submittedName>
</protein>
<accession>A0A8H3VRV8</accession>
<organism evidence="1 2">
    <name type="scientific">Venturia inaequalis</name>
    <name type="common">Apple scab fungus</name>
    <dbReference type="NCBI Taxonomy" id="5025"/>
    <lineage>
        <taxon>Eukaryota</taxon>
        <taxon>Fungi</taxon>
        <taxon>Dikarya</taxon>
        <taxon>Ascomycota</taxon>
        <taxon>Pezizomycotina</taxon>
        <taxon>Dothideomycetes</taxon>
        <taxon>Pleosporomycetidae</taxon>
        <taxon>Venturiales</taxon>
        <taxon>Venturiaceae</taxon>
        <taxon>Venturia</taxon>
    </lineage>
</organism>
<reference evidence="1 2" key="1">
    <citation type="submission" date="2019-07" db="EMBL/GenBank/DDBJ databases">
        <title>Venturia inaequalis Genome Resource.</title>
        <authorList>
            <person name="Lichtner F.J."/>
        </authorList>
    </citation>
    <scope>NUCLEOTIDE SEQUENCE [LARGE SCALE GENOMIC DNA]</scope>
    <source>
        <strain evidence="1 2">DMI_063113</strain>
    </source>
</reference>
<evidence type="ECO:0000313" key="2">
    <source>
        <dbReference type="Proteomes" id="UP000490939"/>
    </source>
</evidence>
<comment type="caution">
    <text evidence="1">The sequence shown here is derived from an EMBL/GenBank/DDBJ whole genome shotgun (WGS) entry which is preliminary data.</text>
</comment>
<evidence type="ECO:0000313" key="1">
    <source>
        <dbReference type="EMBL" id="KAE9993361.1"/>
    </source>
</evidence>
<dbReference type="EMBL" id="WNWR01000031">
    <property type="protein sequence ID" value="KAE9993361.1"/>
    <property type="molecule type" value="Genomic_DNA"/>
</dbReference>
<dbReference type="Proteomes" id="UP000490939">
    <property type="component" value="Unassembled WGS sequence"/>
</dbReference>